<dbReference type="Proteomes" id="UP000756132">
    <property type="component" value="Chromosome 3"/>
</dbReference>
<dbReference type="RefSeq" id="XP_047759265.1">
    <property type="nucleotide sequence ID" value="XM_047906988.1"/>
</dbReference>
<organism evidence="1 2">
    <name type="scientific">Passalora fulva</name>
    <name type="common">Tomato leaf mold</name>
    <name type="synonym">Cladosporium fulvum</name>
    <dbReference type="NCBI Taxonomy" id="5499"/>
    <lineage>
        <taxon>Eukaryota</taxon>
        <taxon>Fungi</taxon>
        <taxon>Dikarya</taxon>
        <taxon>Ascomycota</taxon>
        <taxon>Pezizomycotina</taxon>
        <taxon>Dothideomycetes</taxon>
        <taxon>Dothideomycetidae</taxon>
        <taxon>Mycosphaerellales</taxon>
        <taxon>Mycosphaerellaceae</taxon>
        <taxon>Fulvia</taxon>
    </lineage>
</organism>
<reference evidence="1" key="2">
    <citation type="journal article" date="2022" name="Microb. Genom.">
        <title>A chromosome-scale genome assembly of the tomato pathogen Cladosporium fulvum reveals a compartmentalized genome architecture and the presence of a dispensable chromosome.</title>
        <authorList>
            <person name="Zaccaron A.Z."/>
            <person name="Chen L.H."/>
            <person name="Samaras A."/>
            <person name="Stergiopoulos I."/>
        </authorList>
    </citation>
    <scope>NUCLEOTIDE SEQUENCE</scope>
    <source>
        <strain evidence="1">Race5_Kim</strain>
    </source>
</reference>
<accession>A0A9Q8LCK7</accession>
<keyword evidence="2" id="KW-1185">Reference proteome</keyword>
<protein>
    <submittedName>
        <fullName evidence="1">Uncharacterized protein</fullName>
    </submittedName>
</protein>
<proteinExistence type="predicted"/>
<dbReference type="EMBL" id="CP090165">
    <property type="protein sequence ID" value="UJO14899.1"/>
    <property type="molecule type" value="Genomic_DNA"/>
</dbReference>
<reference evidence="1" key="1">
    <citation type="submission" date="2021-12" db="EMBL/GenBank/DDBJ databases">
        <authorList>
            <person name="Zaccaron A."/>
            <person name="Stergiopoulos I."/>
        </authorList>
    </citation>
    <scope>NUCLEOTIDE SEQUENCE</scope>
    <source>
        <strain evidence="1">Race5_Kim</strain>
    </source>
</reference>
<dbReference type="GeneID" id="71987718"/>
<evidence type="ECO:0000313" key="2">
    <source>
        <dbReference type="Proteomes" id="UP000756132"/>
    </source>
</evidence>
<gene>
    <name evidence="1" type="ORF">CLAFUR5_07840</name>
</gene>
<dbReference type="KEGG" id="ffu:CLAFUR5_07840"/>
<dbReference type="AlphaFoldDB" id="A0A9Q8LCK7"/>
<sequence length="129" mass="14387">MARSGPKKIKDLIGNNQTLQTYYDLDQAMVDAHFGEKDEIAESTARMLLENSELALIIRCRACMVLACGEGEDCLDMAKEAVRIAQLAYDRCSEPGDLETTLLKNAKEILKKTQERVDEMGKKESSKGK</sequence>
<name>A0A9Q8LCK7_PASFU</name>
<evidence type="ECO:0000313" key="1">
    <source>
        <dbReference type="EMBL" id="UJO14899.1"/>
    </source>
</evidence>
<dbReference type="OrthoDB" id="3649621at2759"/>